<evidence type="ECO:0000259" key="3">
    <source>
        <dbReference type="PROSITE" id="PS51737"/>
    </source>
</evidence>
<feature type="domain" description="Resolvase/invertase-type recombinase catalytic" evidence="2">
    <location>
        <begin position="17"/>
        <end position="169"/>
    </location>
</feature>
<dbReference type="PANTHER" id="PTHR30461:SF23">
    <property type="entry name" value="DNA RECOMBINASE-RELATED"/>
    <property type="match status" value="1"/>
</dbReference>
<dbReference type="SMART" id="SM00857">
    <property type="entry name" value="Resolvase"/>
    <property type="match status" value="1"/>
</dbReference>
<reference evidence="5" key="1">
    <citation type="journal article" date="2019" name="Int. J. Syst. Evol. Microbiol.">
        <title>The Global Catalogue of Microorganisms (GCM) 10K type strain sequencing project: providing services to taxonomists for standard genome sequencing and annotation.</title>
        <authorList>
            <consortium name="The Broad Institute Genomics Platform"/>
            <consortium name="The Broad Institute Genome Sequencing Center for Infectious Disease"/>
            <person name="Wu L."/>
            <person name="Ma J."/>
        </authorList>
    </citation>
    <scope>NUCLEOTIDE SEQUENCE [LARGE SCALE GENOMIC DNA]</scope>
    <source>
        <strain evidence="5">KCTC 62102</strain>
    </source>
</reference>
<accession>A0ABV7DTG8</accession>
<gene>
    <name evidence="4" type="ORF">ACFOD6_04955</name>
</gene>
<dbReference type="InterPro" id="IPR036162">
    <property type="entry name" value="Resolvase-like_N_sf"/>
</dbReference>
<proteinExistence type="predicted"/>
<feature type="compositionally biased region" description="Basic and acidic residues" evidence="1">
    <location>
        <begin position="1"/>
        <end position="17"/>
    </location>
</feature>
<organism evidence="4 5">
    <name type="scientific">Tabrizicola soli</name>
    <dbReference type="NCBI Taxonomy" id="2185115"/>
    <lineage>
        <taxon>Bacteria</taxon>
        <taxon>Pseudomonadati</taxon>
        <taxon>Pseudomonadota</taxon>
        <taxon>Alphaproteobacteria</taxon>
        <taxon>Rhodobacterales</taxon>
        <taxon>Paracoccaceae</taxon>
        <taxon>Tabrizicola</taxon>
    </lineage>
</organism>
<evidence type="ECO:0000256" key="1">
    <source>
        <dbReference type="SAM" id="MobiDB-lite"/>
    </source>
</evidence>
<dbReference type="Proteomes" id="UP001595445">
    <property type="component" value="Unassembled WGS sequence"/>
</dbReference>
<dbReference type="Gene3D" id="3.90.1750.20">
    <property type="entry name" value="Putative Large Serine Recombinase, Chain B, Domain 2"/>
    <property type="match status" value="1"/>
</dbReference>
<dbReference type="InterPro" id="IPR050639">
    <property type="entry name" value="SSR_resolvase"/>
</dbReference>
<evidence type="ECO:0000259" key="2">
    <source>
        <dbReference type="PROSITE" id="PS51736"/>
    </source>
</evidence>
<comment type="caution">
    <text evidence="4">The sequence shown here is derived from an EMBL/GenBank/DDBJ whole genome shotgun (WGS) entry which is preliminary data.</text>
</comment>
<dbReference type="PROSITE" id="PS51737">
    <property type="entry name" value="RECOMBINASE_DNA_BIND"/>
    <property type="match status" value="1"/>
</dbReference>
<dbReference type="Gene3D" id="3.40.50.1390">
    <property type="entry name" value="Resolvase, N-terminal catalytic domain"/>
    <property type="match status" value="1"/>
</dbReference>
<dbReference type="RefSeq" id="WP_197644436.1">
    <property type="nucleotide sequence ID" value="NZ_JAEACP010000011.1"/>
</dbReference>
<dbReference type="PANTHER" id="PTHR30461">
    <property type="entry name" value="DNA-INVERTASE FROM LAMBDOID PROPHAGE"/>
    <property type="match status" value="1"/>
</dbReference>
<dbReference type="EMBL" id="JBHRSM010000010">
    <property type="protein sequence ID" value="MFC3085394.1"/>
    <property type="molecule type" value="Genomic_DNA"/>
</dbReference>
<feature type="region of interest" description="Disordered" evidence="1">
    <location>
        <begin position="1"/>
        <end position="32"/>
    </location>
</feature>
<dbReference type="SUPFAM" id="SSF53041">
    <property type="entry name" value="Resolvase-like"/>
    <property type="match status" value="1"/>
</dbReference>
<dbReference type="InterPro" id="IPR038109">
    <property type="entry name" value="DNA_bind_recomb_sf"/>
</dbReference>
<dbReference type="InterPro" id="IPR011109">
    <property type="entry name" value="DNA_bind_recombinase_dom"/>
</dbReference>
<feature type="domain" description="Recombinase" evidence="3">
    <location>
        <begin position="177"/>
        <end position="294"/>
    </location>
</feature>
<sequence length="549" mass="61307">MKPDAGRPQFRRPEQRRCAVYTRKSSDEGLDQEFNSLDAQREACSAYVKSQSGEGWRLLPAPYDDGGCSGGTMDRPALRRLLADIEAGRIDIIVVYKIDRLTRSLTDFARMVEIFDRHGVSFVSVTQAFNTTTSMGRLTLNVLLPFARFEREVTGERIRDKIAASKAKGMWMGGVLPIGYDRPIHGSRTLVVNETEAALVRRIFASYLDLGSVHALEHQLQREGIVSKRHVSSTGRETGGQPFSRGALFHLLRNRLYLGEIRHGDTYHPGLHPAIVDATLFDAVQHRLDGNARKRKSARESVARSALTGRIFDADGHPMSPTFAYGKGGRLYRYYVSAPLQQGARRSAGDTGPRRASGPALEESLATALRRLMPEDMRMDVDPLARILRIEVLRDGVEVVLPITLLRRLEPRLATGEQAAVDPADPTHLRLELPLRLSTHRGRTEILAAAPRPRKADPVLVAALRSAQQMFMRGTQGRPTLDAAPDTSHRRRLVRLAFLAPDLQRAILAGEQPENLTLARFLDSDLPLSWAAQRRMFEVIASENHHRRV</sequence>
<dbReference type="InterPro" id="IPR006119">
    <property type="entry name" value="Resolv_N"/>
</dbReference>
<evidence type="ECO:0000313" key="4">
    <source>
        <dbReference type="EMBL" id="MFC3085394.1"/>
    </source>
</evidence>
<protein>
    <submittedName>
        <fullName evidence="4">Recombinase family protein</fullName>
    </submittedName>
</protein>
<dbReference type="PROSITE" id="PS51736">
    <property type="entry name" value="RECOMBINASES_3"/>
    <property type="match status" value="1"/>
</dbReference>
<name>A0ABV7DTG8_9RHOB</name>
<keyword evidence="5" id="KW-1185">Reference proteome</keyword>
<dbReference type="Pfam" id="PF07508">
    <property type="entry name" value="Recombinase"/>
    <property type="match status" value="1"/>
</dbReference>
<dbReference type="Pfam" id="PF00239">
    <property type="entry name" value="Resolvase"/>
    <property type="match status" value="1"/>
</dbReference>
<evidence type="ECO:0000313" key="5">
    <source>
        <dbReference type="Proteomes" id="UP001595445"/>
    </source>
</evidence>
<dbReference type="CDD" id="cd03768">
    <property type="entry name" value="SR_ResInv"/>
    <property type="match status" value="1"/>
</dbReference>